<evidence type="ECO:0000313" key="2">
    <source>
        <dbReference type="EMBL" id="CAA7395566.1"/>
    </source>
</evidence>
<evidence type="ECO:0000313" key="3">
    <source>
        <dbReference type="Proteomes" id="UP000663760"/>
    </source>
</evidence>
<dbReference type="PANTHER" id="PTHR47723">
    <property type="entry name" value="OS05G0353850 PROTEIN"/>
    <property type="match status" value="1"/>
</dbReference>
<dbReference type="OrthoDB" id="690395at2759"/>
<keyword evidence="3" id="KW-1185">Reference proteome</keyword>
<dbReference type="Pfam" id="PF13456">
    <property type="entry name" value="RVT_3"/>
    <property type="match status" value="1"/>
</dbReference>
<dbReference type="PANTHER" id="PTHR47723:SF19">
    <property type="entry name" value="POLYNUCLEOTIDYL TRANSFERASE, RIBONUCLEASE H-LIKE SUPERFAMILY PROTEIN"/>
    <property type="match status" value="1"/>
</dbReference>
<accession>A0A7I8KE85</accession>
<dbReference type="Proteomes" id="UP000663760">
    <property type="component" value="Chromosome 4"/>
</dbReference>
<name>A0A7I8KE85_SPIIN</name>
<dbReference type="InterPro" id="IPR044730">
    <property type="entry name" value="RNase_H-like_dom_plant"/>
</dbReference>
<dbReference type="InterPro" id="IPR012337">
    <property type="entry name" value="RNaseH-like_sf"/>
</dbReference>
<dbReference type="EMBL" id="LR746267">
    <property type="protein sequence ID" value="CAA7395566.1"/>
    <property type="molecule type" value="Genomic_DNA"/>
</dbReference>
<dbReference type="SUPFAM" id="SSF53098">
    <property type="entry name" value="Ribonuclease H-like"/>
    <property type="match status" value="1"/>
</dbReference>
<dbReference type="AlphaFoldDB" id="A0A7I8KE85"/>
<dbReference type="Gene3D" id="3.30.420.10">
    <property type="entry name" value="Ribonuclease H-like superfamily/Ribonuclease H"/>
    <property type="match status" value="1"/>
</dbReference>
<dbReference type="CDD" id="cd06222">
    <property type="entry name" value="RNase_H_like"/>
    <property type="match status" value="1"/>
</dbReference>
<dbReference type="PROSITE" id="PS50879">
    <property type="entry name" value="RNASE_H_1"/>
    <property type="match status" value="1"/>
</dbReference>
<dbReference type="InterPro" id="IPR036397">
    <property type="entry name" value="RNaseH_sf"/>
</dbReference>
<sequence>MVPLIHWRVGRGAISAWYDTWLEDTPLARFTTFTSSWPHLTTTIRSVRWTPPSVGRWKLNIDGASQGNPGPTRGGGILRDSIRCILFVFSNFYNIQTNTVAEAMAIRDDLLLCEEQNITNIVLESDSRVLVDILRADSCPHWRLKNI</sequence>
<evidence type="ECO:0000259" key="1">
    <source>
        <dbReference type="PROSITE" id="PS50879"/>
    </source>
</evidence>
<dbReference type="GO" id="GO:0004523">
    <property type="term" value="F:RNA-DNA hybrid ribonuclease activity"/>
    <property type="evidence" value="ECO:0007669"/>
    <property type="project" value="InterPro"/>
</dbReference>
<dbReference type="GO" id="GO:0003676">
    <property type="term" value="F:nucleic acid binding"/>
    <property type="evidence" value="ECO:0007669"/>
    <property type="project" value="InterPro"/>
</dbReference>
<feature type="domain" description="RNase H type-1" evidence="1">
    <location>
        <begin position="53"/>
        <end position="147"/>
    </location>
</feature>
<reference evidence="2" key="1">
    <citation type="submission" date="2020-02" db="EMBL/GenBank/DDBJ databases">
        <authorList>
            <person name="Scholz U."/>
            <person name="Mascher M."/>
            <person name="Fiebig A."/>
        </authorList>
    </citation>
    <scope>NUCLEOTIDE SEQUENCE</scope>
</reference>
<proteinExistence type="predicted"/>
<protein>
    <recommendedName>
        <fullName evidence="1">RNase H type-1 domain-containing protein</fullName>
    </recommendedName>
</protein>
<organism evidence="2 3">
    <name type="scientific">Spirodela intermedia</name>
    <name type="common">Intermediate duckweed</name>
    <dbReference type="NCBI Taxonomy" id="51605"/>
    <lineage>
        <taxon>Eukaryota</taxon>
        <taxon>Viridiplantae</taxon>
        <taxon>Streptophyta</taxon>
        <taxon>Embryophyta</taxon>
        <taxon>Tracheophyta</taxon>
        <taxon>Spermatophyta</taxon>
        <taxon>Magnoliopsida</taxon>
        <taxon>Liliopsida</taxon>
        <taxon>Araceae</taxon>
        <taxon>Lemnoideae</taxon>
        <taxon>Spirodela</taxon>
    </lineage>
</organism>
<gene>
    <name evidence="2" type="ORF">SI8410_04006227</name>
</gene>
<dbReference type="InterPro" id="IPR053151">
    <property type="entry name" value="RNase_H-like"/>
</dbReference>
<dbReference type="InterPro" id="IPR002156">
    <property type="entry name" value="RNaseH_domain"/>
</dbReference>